<evidence type="ECO:0000313" key="2">
    <source>
        <dbReference type="Proteomes" id="UP000265520"/>
    </source>
</evidence>
<organism evidence="1 2">
    <name type="scientific">Trifolium medium</name>
    <dbReference type="NCBI Taxonomy" id="97028"/>
    <lineage>
        <taxon>Eukaryota</taxon>
        <taxon>Viridiplantae</taxon>
        <taxon>Streptophyta</taxon>
        <taxon>Embryophyta</taxon>
        <taxon>Tracheophyta</taxon>
        <taxon>Spermatophyta</taxon>
        <taxon>Magnoliopsida</taxon>
        <taxon>eudicotyledons</taxon>
        <taxon>Gunneridae</taxon>
        <taxon>Pentapetalae</taxon>
        <taxon>rosids</taxon>
        <taxon>fabids</taxon>
        <taxon>Fabales</taxon>
        <taxon>Fabaceae</taxon>
        <taxon>Papilionoideae</taxon>
        <taxon>50 kb inversion clade</taxon>
        <taxon>NPAAA clade</taxon>
        <taxon>Hologalegina</taxon>
        <taxon>IRL clade</taxon>
        <taxon>Trifolieae</taxon>
        <taxon>Trifolium</taxon>
    </lineage>
</organism>
<comment type="caution">
    <text evidence="1">The sequence shown here is derived from an EMBL/GenBank/DDBJ whole genome shotgun (WGS) entry which is preliminary data.</text>
</comment>
<proteinExistence type="predicted"/>
<reference evidence="1 2" key="1">
    <citation type="journal article" date="2018" name="Front. Plant Sci.">
        <title>Red Clover (Trifolium pratense) and Zigzag Clover (T. medium) - A Picture of Genomic Similarities and Differences.</title>
        <authorList>
            <person name="Dluhosova J."/>
            <person name="Istvanek J."/>
            <person name="Nedelnik J."/>
            <person name="Repkova J."/>
        </authorList>
    </citation>
    <scope>NUCLEOTIDE SEQUENCE [LARGE SCALE GENOMIC DNA]</scope>
    <source>
        <strain evidence="2">cv. 10/8</strain>
        <tissue evidence="1">Leaf</tissue>
    </source>
</reference>
<accession>A0A392MKB3</accession>
<evidence type="ECO:0000313" key="1">
    <source>
        <dbReference type="EMBL" id="MCH87801.1"/>
    </source>
</evidence>
<keyword evidence="2" id="KW-1185">Reference proteome</keyword>
<sequence length="212" mass="23933">MASVMIRLDMEYTSDKGRKSVRRESVEADAVKKRARNSSVGESTEIFQINRMPNFMHPYIDAITDVKGDEALLPSKRKTMRHGVALMEKWFTFPDMGHVTASILDRVVVNMTKHGDCVTFFPLCGSPPEDPTSHIVCLGSIPGHYFYVKLKDGCSIPPTCPQWRNHCSPEAAAWESYFLDHHTKFHELMKAETGDKKTNITSGFKIDDPVVL</sequence>
<dbReference type="AlphaFoldDB" id="A0A392MKB3"/>
<gene>
    <name evidence="1" type="ORF">A2U01_0008681</name>
</gene>
<dbReference type="Proteomes" id="UP000265520">
    <property type="component" value="Unassembled WGS sequence"/>
</dbReference>
<name>A0A392MKB3_9FABA</name>
<protein>
    <submittedName>
        <fullName evidence="1">FAR1-related protein</fullName>
    </submittedName>
</protein>
<dbReference type="EMBL" id="LXQA010012943">
    <property type="protein sequence ID" value="MCH87801.1"/>
    <property type="molecule type" value="Genomic_DNA"/>
</dbReference>